<accession>A0ABV5FES3</accession>
<dbReference type="Gene3D" id="3.10.520.10">
    <property type="entry name" value="ApbE-like domains"/>
    <property type="match status" value="1"/>
</dbReference>
<dbReference type="PIRSF" id="PIRSF006268">
    <property type="entry name" value="ApbE"/>
    <property type="match status" value="1"/>
</dbReference>
<keyword evidence="8 11" id="KW-0460">Magnesium</keyword>
<comment type="catalytic activity">
    <reaction evidence="10 11">
        <text>L-threonyl-[protein] + FAD = FMN-L-threonyl-[protein] + AMP + H(+)</text>
        <dbReference type="Rhea" id="RHEA:36847"/>
        <dbReference type="Rhea" id="RHEA-COMP:11060"/>
        <dbReference type="Rhea" id="RHEA-COMP:11061"/>
        <dbReference type="ChEBI" id="CHEBI:15378"/>
        <dbReference type="ChEBI" id="CHEBI:30013"/>
        <dbReference type="ChEBI" id="CHEBI:57692"/>
        <dbReference type="ChEBI" id="CHEBI:74257"/>
        <dbReference type="ChEBI" id="CHEBI:456215"/>
        <dbReference type="EC" id="2.7.1.180"/>
    </reaction>
</comment>
<dbReference type="Proteomes" id="UP001589585">
    <property type="component" value="Unassembled WGS sequence"/>
</dbReference>
<dbReference type="GO" id="GO:0016740">
    <property type="term" value="F:transferase activity"/>
    <property type="evidence" value="ECO:0007669"/>
    <property type="project" value="UniProtKB-KW"/>
</dbReference>
<protein>
    <recommendedName>
        <fullName evidence="3 11">FAD:protein FMN transferase</fullName>
        <ecNumber evidence="2 11">2.7.1.180</ecNumber>
    </recommendedName>
    <alternativeName>
        <fullName evidence="9 11">Flavin transferase</fullName>
    </alternativeName>
</protein>
<comment type="cofactor">
    <cofactor evidence="1">
        <name>Mg(2+)</name>
        <dbReference type="ChEBI" id="CHEBI:18420"/>
    </cofactor>
</comment>
<dbReference type="SUPFAM" id="SSF143631">
    <property type="entry name" value="ApbE-like"/>
    <property type="match status" value="1"/>
</dbReference>
<dbReference type="EMBL" id="JBHMFC010000103">
    <property type="protein sequence ID" value="MFB9057962.1"/>
    <property type="molecule type" value="Genomic_DNA"/>
</dbReference>
<dbReference type="EC" id="2.7.1.180" evidence="2 11"/>
<keyword evidence="4 11" id="KW-0285">Flavoprotein</keyword>
<evidence type="ECO:0000256" key="9">
    <source>
        <dbReference type="ARBA" id="ARBA00031306"/>
    </source>
</evidence>
<keyword evidence="6 11" id="KW-0479">Metal-binding</keyword>
<evidence type="ECO:0000256" key="12">
    <source>
        <dbReference type="SAM" id="Phobius"/>
    </source>
</evidence>
<evidence type="ECO:0000256" key="4">
    <source>
        <dbReference type="ARBA" id="ARBA00022630"/>
    </source>
</evidence>
<evidence type="ECO:0000256" key="8">
    <source>
        <dbReference type="ARBA" id="ARBA00022842"/>
    </source>
</evidence>
<evidence type="ECO:0000256" key="5">
    <source>
        <dbReference type="ARBA" id="ARBA00022679"/>
    </source>
</evidence>
<name>A0ABV5FES3_9FLAO</name>
<sequence>MEFKNNKEQSKFGLNSLDRGTCCNKKSAYSRFNSIVFLFTLFIIVLSCKKETRLNTKLSGSVFGTSYSIIYDADVNYQKQFDSLFYVINKSLSTYQDNSDISKLNRNEPTTIDAHFIKVFEASKAIYHQTEGAFDPTIGAIVNAWDFGPENRISNLDSLKIDSLMWSVGFDKVHREANKIIKPEGTFLDFNAIAKGYAVDVISQFLSNKNIENFLVDIGGELYVRGINKEKQNTWKVGVEDPNFDGLQSIHNIIALKDEGMATSGTYRKFKIDENGNRFSHIIDPQTGYPSKTNLLSISVIAENCMIADAYATAFKTMGIARIETFLKSQPKLKVYLIYENDAKELETLSLNGFPTE</sequence>
<evidence type="ECO:0000256" key="10">
    <source>
        <dbReference type="ARBA" id="ARBA00048540"/>
    </source>
</evidence>
<dbReference type="Pfam" id="PF02424">
    <property type="entry name" value="ApbE"/>
    <property type="match status" value="1"/>
</dbReference>
<evidence type="ECO:0000256" key="7">
    <source>
        <dbReference type="ARBA" id="ARBA00022827"/>
    </source>
</evidence>
<feature type="transmembrane region" description="Helical" evidence="12">
    <location>
        <begin position="28"/>
        <end position="48"/>
    </location>
</feature>
<keyword evidence="14" id="KW-1185">Reference proteome</keyword>
<dbReference type="PANTHER" id="PTHR30040">
    <property type="entry name" value="THIAMINE BIOSYNTHESIS LIPOPROTEIN APBE"/>
    <property type="match status" value="1"/>
</dbReference>
<comment type="similarity">
    <text evidence="11">Belongs to the ApbE family.</text>
</comment>
<evidence type="ECO:0000256" key="3">
    <source>
        <dbReference type="ARBA" id="ARBA00016337"/>
    </source>
</evidence>
<evidence type="ECO:0000256" key="11">
    <source>
        <dbReference type="PIRNR" id="PIRNR006268"/>
    </source>
</evidence>
<keyword evidence="12" id="KW-1133">Transmembrane helix</keyword>
<dbReference type="InterPro" id="IPR003374">
    <property type="entry name" value="ApbE-like_sf"/>
</dbReference>
<dbReference type="PANTHER" id="PTHR30040:SF2">
    <property type="entry name" value="FAD:PROTEIN FMN TRANSFERASE"/>
    <property type="match status" value="1"/>
</dbReference>
<keyword evidence="5 11" id="KW-0808">Transferase</keyword>
<reference evidence="13 14" key="1">
    <citation type="submission" date="2024-09" db="EMBL/GenBank/DDBJ databases">
        <authorList>
            <person name="Sun Q."/>
            <person name="Mori K."/>
        </authorList>
    </citation>
    <scope>NUCLEOTIDE SEQUENCE [LARGE SCALE GENOMIC DNA]</scope>
    <source>
        <strain evidence="13 14">CECT 8622</strain>
    </source>
</reference>
<evidence type="ECO:0000313" key="14">
    <source>
        <dbReference type="Proteomes" id="UP001589585"/>
    </source>
</evidence>
<evidence type="ECO:0000256" key="2">
    <source>
        <dbReference type="ARBA" id="ARBA00011955"/>
    </source>
</evidence>
<dbReference type="InterPro" id="IPR024932">
    <property type="entry name" value="ApbE"/>
</dbReference>
<proteinExistence type="inferred from homology"/>
<evidence type="ECO:0000313" key="13">
    <source>
        <dbReference type="EMBL" id="MFB9057962.1"/>
    </source>
</evidence>
<comment type="caution">
    <text evidence="13">The sequence shown here is derived from an EMBL/GenBank/DDBJ whole genome shotgun (WGS) entry which is preliminary data.</text>
</comment>
<evidence type="ECO:0000256" key="1">
    <source>
        <dbReference type="ARBA" id="ARBA00001946"/>
    </source>
</evidence>
<keyword evidence="12" id="KW-0472">Membrane</keyword>
<keyword evidence="7 11" id="KW-0274">FAD</keyword>
<evidence type="ECO:0000256" key="6">
    <source>
        <dbReference type="ARBA" id="ARBA00022723"/>
    </source>
</evidence>
<dbReference type="RefSeq" id="WP_379862210.1">
    <property type="nucleotide sequence ID" value="NZ_JBHMFC010000103.1"/>
</dbReference>
<gene>
    <name evidence="13" type="ORF">ACFFU9_14545</name>
</gene>
<keyword evidence="12" id="KW-0812">Transmembrane</keyword>
<organism evidence="13 14">
    <name type="scientific">Mariniflexile ostreae</name>
    <dbReference type="NCBI Taxonomy" id="1520892"/>
    <lineage>
        <taxon>Bacteria</taxon>
        <taxon>Pseudomonadati</taxon>
        <taxon>Bacteroidota</taxon>
        <taxon>Flavobacteriia</taxon>
        <taxon>Flavobacteriales</taxon>
        <taxon>Flavobacteriaceae</taxon>
        <taxon>Mariniflexile</taxon>
    </lineage>
</organism>